<dbReference type="CDD" id="cd11644">
    <property type="entry name" value="Precorrin-6Y-MT"/>
    <property type="match status" value="1"/>
</dbReference>
<dbReference type="InterPro" id="IPR000878">
    <property type="entry name" value="4pyrrol_Mease"/>
</dbReference>
<dbReference type="InterPro" id="IPR014777">
    <property type="entry name" value="4pyrrole_Mease_sub1"/>
</dbReference>
<dbReference type="InterPro" id="IPR006365">
    <property type="entry name" value="Cbl_synth_CobL"/>
</dbReference>
<evidence type="ECO:0000259" key="6">
    <source>
        <dbReference type="Pfam" id="PF00590"/>
    </source>
</evidence>
<dbReference type="InterPro" id="IPR014776">
    <property type="entry name" value="4pyrrole_Mease_sub2"/>
</dbReference>
<dbReference type="PIRSF" id="PIRSF036428">
    <property type="entry name" value="CobL"/>
    <property type="match status" value="1"/>
</dbReference>
<keyword evidence="8" id="KW-1185">Reference proteome</keyword>
<organism evidence="7 8">
    <name type="scientific">Acidiplasma cupricumulans</name>
    <dbReference type="NCBI Taxonomy" id="312540"/>
    <lineage>
        <taxon>Archaea</taxon>
        <taxon>Methanobacteriati</taxon>
        <taxon>Thermoplasmatota</taxon>
        <taxon>Thermoplasmata</taxon>
        <taxon>Thermoplasmatales</taxon>
        <taxon>Ferroplasmaceae</taxon>
        <taxon>Acidiplasma</taxon>
    </lineage>
</organism>
<dbReference type="GO" id="GO:0008276">
    <property type="term" value="F:protein methyltransferase activity"/>
    <property type="evidence" value="ECO:0007669"/>
    <property type="project" value="InterPro"/>
</dbReference>
<keyword evidence="2" id="KW-0169">Cobalamin biosynthesis</keyword>
<keyword evidence="4" id="KW-0808">Transferase</keyword>
<dbReference type="NCBIfam" id="TIGR02467">
    <property type="entry name" value="CbiE"/>
    <property type="match status" value="1"/>
</dbReference>
<name>A0A0Q0REI4_9ARCH</name>
<dbReference type="RefSeq" id="WP_055041189.1">
    <property type="nucleotide sequence ID" value="NZ_LKBH01000310.1"/>
</dbReference>
<evidence type="ECO:0000256" key="5">
    <source>
        <dbReference type="ARBA" id="ARBA00022691"/>
    </source>
</evidence>
<dbReference type="SUPFAM" id="SSF53790">
    <property type="entry name" value="Tetrapyrrole methylase"/>
    <property type="match status" value="1"/>
</dbReference>
<dbReference type="Proteomes" id="UP000050301">
    <property type="component" value="Unassembled WGS sequence"/>
</dbReference>
<dbReference type="InParanoid" id="A0A0Q0REI4"/>
<evidence type="ECO:0000256" key="4">
    <source>
        <dbReference type="ARBA" id="ARBA00022679"/>
    </source>
</evidence>
<sequence length="396" mass="44335">MNKINVVGSMPGFGLTDVEKMIIENADVIFAGTRNIELLNVNKKNVRPIKKLDTALDEIKNEFNKNKNIVVIASGNPLFYGIGTALIRNFGAEYINIVPHIGSIDVALSKLKISINTVHAISVHGRPIKGLAQRIKHYKRVIILTDKINSPDKIAGYMIEYGLTNFRFIVLERLGYNDEKIRCFNIKDALNSKFSDPNLIFIDEIENFSPDDLSDKNFSMINENITKEEIRHISVSKMAVKNGDIIWDIGSGTGSVSIEACRYNYDGGIYCIEKNSMACNNIEKNMKKFSCDLNIINGEAPDALYNLPDPDIVFIGGSGGKIAEILDYSYKRLKKNGRIVINTVLIGNLNKIISYLNNNKIGYDLTQALINRNHTIKNDMMLKPVDPVFILTAVKK</sequence>
<evidence type="ECO:0000256" key="2">
    <source>
        <dbReference type="ARBA" id="ARBA00022573"/>
    </source>
</evidence>
<dbReference type="SUPFAM" id="SSF53335">
    <property type="entry name" value="S-adenosyl-L-methionine-dependent methyltransferases"/>
    <property type="match status" value="1"/>
</dbReference>
<dbReference type="UniPathway" id="UPA00148"/>
<comment type="caution">
    <text evidence="7">The sequence shown here is derived from an EMBL/GenBank/DDBJ whole genome shotgun (WGS) entry which is preliminary data.</text>
</comment>
<evidence type="ECO:0000256" key="1">
    <source>
        <dbReference type="ARBA" id="ARBA00004953"/>
    </source>
</evidence>
<evidence type="ECO:0000313" key="8">
    <source>
        <dbReference type="Proteomes" id="UP000050301"/>
    </source>
</evidence>
<accession>A0A0Q0REI4</accession>
<evidence type="ECO:0000256" key="3">
    <source>
        <dbReference type="ARBA" id="ARBA00022603"/>
    </source>
</evidence>
<dbReference type="EMBL" id="LKBH01000310">
    <property type="protein sequence ID" value="KQB33472.1"/>
    <property type="molecule type" value="Genomic_DNA"/>
</dbReference>
<dbReference type="InterPro" id="IPR050714">
    <property type="entry name" value="Cobalamin_biosynth_MTase"/>
</dbReference>
<gene>
    <name evidence="7" type="ORF">AOG55_02845</name>
</gene>
<dbReference type="CDD" id="cd02440">
    <property type="entry name" value="AdoMet_MTases"/>
    <property type="match status" value="1"/>
</dbReference>
<dbReference type="Gene3D" id="3.30.950.10">
    <property type="entry name" value="Methyltransferase, Cobalt-precorrin-4 Transmethylase, Domain 2"/>
    <property type="match status" value="1"/>
</dbReference>
<dbReference type="Pfam" id="PF00590">
    <property type="entry name" value="TP_methylase"/>
    <property type="match status" value="1"/>
</dbReference>
<dbReference type="PANTHER" id="PTHR43182">
    <property type="entry name" value="COBALT-PRECORRIN-6B C(15)-METHYLTRANSFERASE (DECARBOXYLATING)"/>
    <property type="match status" value="1"/>
</dbReference>
<proteinExistence type="predicted"/>
<keyword evidence="5" id="KW-0949">S-adenosyl-L-methionine</keyword>
<protein>
    <recommendedName>
        <fullName evidence="6">Tetrapyrrole methylase domain-containing protein</fullName>
    </recommendedName>
</protein>
<comment type="pathway">
    <text evidence="1">Cofactor biosynthesis; adenosylcobalamin biosynthesis.</text>
</comment>
<reference evidence="7 8" key="1">
    <citation type="submission" date="2015-09" db="EMBL/GenBank/DDBJ databases">
        <title>Heavy metals and arsenic resistance mechanisms in polyextremophilic archaea of the family Ferroplasmaceae.</title>
        <authorList>
            <person name="Bulaev A.G."/>
            <person name="Kanygina A.V."/>
        </authorList>
    </citation>
    <scope>NUCLEOTIDE SEQUENCE [LARGE SCALE GENOMIC DNA]</scope>
    <source>
        <strain evidence="7 8">BH2</strain>
    </source>
</reference>
<evidence type="ECO:0000313" key="7">
    <source>
        <dbReference type="EMBL" id="KQB33472.1"/>
    </source>
</evidence>
<dbReference type="GO" id="GO:0009236">
    <property type="term" value="P:cobalamin biosynthetic process"/>
    <property type="evidence" value="ECO:0007669"/>
    <property type="project" value="UniProtKB-UniPathway"/>
</dbReference>
<dbReference type="GO" id="GO:0032259">
    <property type="term" value="P:methylation"/>
    <property type="evidence" value="ECO:0007669"/>
    <property type="project" value="UniProtKB-KW"/>
</dbReference>
<dbReference type="InterPro" id="IPR035996">
    <property type="entry name" value="4pyrrol_Methylase_sf"/>
</dbReference>
<dbReference type="InterPro" id="IPR029063">
    <property type="entry name" value="SAM-dependent_MTases_sf"/>
</dbReference>
<dbReference type="NCBIfam" id="TIGR02469">
    <property type="entry name" value="CbiT"/>
    <property type="match status" value="1"/>
</dbReference>
<feature type="domain" description="Tetrapyrrole methylase" evidence="6">
    <location>
        <begin position="21"/>
        <end position="187"/>
    </location>
</feature>
<dbReference type="Gene3D" id="3.40.1010.10">
    <property type="entry name" value="Cobalt-precorrin-4 Transmethylase, Domain 1"/>
    <property type="match status" value="1"/>
</dbReference>
<dbReference type="InterPro" id="IPR014008">
    <property type="entry name" value="Cbl_synth_MTase_CbiT"/>
</dbReference>
<dbReference type="Gene3D" id="3.40.50.150">
    <property type="entry name" value="Vaccinia Virus protein VP39"/>
    <property type="match status" value="1"/>
</dbReference>
<dbReference type="AlphaFoldDB" id="A0A0Q0REI4"/>
<dbReference type="PANTHER" id="PTHR43182:SF1">
    <property type="entry name" value="COBALT-PRECORRIN-7 C(5)-METHYLTRANSFERASE"/>
    <property type="match status" value="1"/>
</dbReference>
<dbReference type="InterPro" id="IPR012818">
    <property type="entry name" value="CbiE"/>
</dbReference>
<keyword evidence="3" id="KW-0489">Methyltransferase</keyword>